<dbReference type="Proteomes" id="UP001208689">
    <property type="component" value="Chromosome"/>
</dbReference>
<dbReference type="PANTHER" id="PTHR30085">
    <property type="entry name" value="AMINO ACID ABC TRANSPORTER PERMEASE"/>
    <property type="match status" value="1"/>
</dbReference>
<evidence type="ECO:0000313" key="6">
    <source>
        <dbReference type="EMBL" id="UYP46191.1"/>
    </source>
</evidence>
<evidence type="ECO:0000259" key="5">
    <source>
        <dbReference type="SMART" id="SM00062"/>
    </source>
</evidence>
<keyword evidence="2" id="KW-0813">Transport</keyword>
<keyword evidence="4" id="KW-0812">Transmembrane</keyword>
<dbReference type="SUPFAM" id="SSF53850">
    <property type="entry name" value="Periplasmic binding protein-like II"/>
    <property type="match status" value="1"/>
</dbReference>
<gene>
    <name evidence="6" type="ORF">NEF87_002476</name>
</gene>
<keyword evidence="7" id="KW-1185">Reference proteome</keyword>
<organism evidence="6 7">
    <name type="scientific">Candidatus Lokiarchaeum ossiferum</name>
    <dbReference type="NCBI Taxonomy" id="2951803"/>
    <lineage>
        <taxon>Archaea</taxon>
        <taxon>Promethearchaeati</taxon>
        <taxon>Promethearchaeota</taxon>
        <taxon>Promethearchaeia</taxon>
        <taxon>Promethearchaeales</taxon>
        <taxon>Promethearchaeaceae</taxon>
        <taxon>Candidatus Lokiarchaeum</taxon>
    </lineage>
</organism>
<dbReference type="Gene3D" id="3.40.190.10">
    <property type="entry name" value="Periplasmic binding protein-like II"/>
    <property type="match status" value="2"/>
</dbReference>
<reference evidence="6" key="1">
    <citation type="submission" date="2022-09" db="EMBL/GenBank/DDBJ databases">
        <title>Actin cytoskeleton and complex cell architecture in an #Asgard archaeon.</title>
        <authorList>
            <person name="Ponce Toledo R.I."/>
            <person name="Schleper C."/>
            <person name="Rodrigues Oliveira T."/>
            <person name="Wollweber F."/>
            <person name="Xu J."/>
            <person name="Rittmann S."/>
            <person name="Klingl A."/>
            <person name="Pilhofer M."/>
        </authorList>
    </citation>
    <scope>NUCLEOTIDE SEQUENCE</scope>
    <source>
        <strain evidence="6">B-35</strain>
    </source>
</reference>
<comment type="similarity">
    <text evidence="1">Belongs to the bacterial solute-binding protein 3 family.</text>
</comment>
<evidence type="ECO:0000256" key="3">
    <source>
        <dbReference type="ARBA" id="ARBA00022729"/>
    </source>
</evidence>
<dbReference type="EMBL" id="CP104013">
    <property type="protein sequence ID" value="UYP46191.1"/>
    <property type="molecule type" value="Genomic_DNA"/>
</dbReference>
<evidence type="ECO:0000256" key="1">
    <source>
        <dbReference type="ARBA" id="ARBA00010333"/>
    </source>
</evidence>
<dbReference type="PANTHER" id="PTHR30085:SF6">
    <property type="entry name" value="ABC TRANSPORTER GLUTAMINE-BINDING PROTEIN GLNH"/>
    <property type="match status" value="1"/>
</dbReference>
<dbReference type="InterPro" id="IPR001638">
    <property type="entry name" value="Solute-binding_3/MltF_N"/>
</dbReference>
<feature type="transmembrane region" description="Helical" evidence="4">
    <location>
        <begin position="296"/>
        <end position="316"/>
    </location>
</feature>
<dbReference type="InterPro" id="IPR051455">
    <property type="entry name" value="Bact_solute-bind_prot3"/>
</dbReference>
<keyword evidence="3" id="KW-0732">Signal</keyword>
<name>A0ABY6HRZ3_9ARCH</name>
<proteinExistence type="inferred from homology"/>
<feature type="domain" description="Solute-binding protein family 3/N-terminal" evidence="5">
    <location>
        <begin position="42"/>
        <end position="272"/>
    </location>
</feature>
<accession>A0ABY6HRZ3</accession>
<protein>
    <recommendedName>
        <fullName evidence="5">Solute-binding protein family 3/N-terminal domain-containing protein</fullName>
    </recommendedName>
</protein>
<evidence type="ECO:0000313" key="7">
    <source>
        <dbReference type="Proteomes" id="UP001208689"/>
    </source>
</evidence>
<evidence type="ECO:0000256" key="4">
    <source>
        <dbReference type="SAM" id="Phobius"/>
    </source>
</evidence>
<dbReference type="SMART" id="SM00062">
    <property type="entry name" value="PBPb"/>
    <property type="match status" value="1"/>
</dbReference>
<sequence length="324" mass="35264">MKNNKIKAGMILITFSIIFLSVPSAVSEYTDSSLSDVIDAGEIHVGIEAAYPPFEQKTGDVIEGFDPSIMEFIADDMGVDIVYHDVAWDTIFTSLATGAYDCVISAVTITNDRMTTMNFTRWYFLSSQAVMVKNDSTLDIDSVDDVNNASIKCGIQASTTSQWYLEDEDFACSVVPYTTITLALAALDAGTVDVVLGDLVTLIEAGDAITGSEFEIVAQFSPEAFGIACDQGANTLVVRMNEAIDKLLGDDPYNPVFSTEYIAIYEEWIGTTPSVNKPELKEVLDSLVQPVIKNTINGFSIFSLIAIIPVTVYGVIRKSKKKNN</sequence>
<dbReference type="Pfam" id="PF00497">
    <property type="entry name" value="SBP_bac_3"/>
    <property type="match status" value="1"/>
</dbReference>
<keyword evidence="4" id="KW-0472">Membrane</keyword>
<keyword evidence="4" id="KW-1133">Transmembrane helix</keyword>
<evidence type="ECO:0000256" key="2">
    <source>
        <dbReference type="ARBA" id="ARBA00022448"/>
    </source>
</evidence>